<keyword evidence="6" id="KW-0732">Signal</keyword>
<dbReference type="GO" id="GO:0019695">
    <property type="term" value="P:choline metabolic process"/>
    <property type="evidence" value="ECO:0007669"/>
    <property type="project" value="TreeGrafter"/>
</dbReference>
<dbReference type="Gene3D" id="3.40.50.1820">
    <property type="entry name" value="alpha/beta hydrolase"/>
    <property type="match status" value="1"/>
</dbReference>
<dbReference type="InterPro" id="IPR019826">
    <property type="entry name" value="Carboxylesterase_B_AS"/>
</dbReference>
<dbReference type="InterPro" id="IPR000997">
    <property type="entry name" value="Cholinesterase"/>
</dbReference>
<keyword evidence="2" id="KW-0719">Serine esterase</keyword>
<evidence type="ECO:0000256" key="7">
    <source>
        <dbReference type="SAM" id="MobiDB-lite"/>
    </source>
</evidence>
<evidence type="ECO:0000313" key="10">
    <source>
        <dbReference type="Proteomes" id="UP000242188"/>
    </source>
</evidence>
<proteinExistence type="inferred from homology"/>
<feature type="active site" description="Charge relay system" evidence="5">
    <location>
        <position position="374"/>
    </location>
</feature>
<accession>A0A210QIS3</accession>
<dbReference type="InterPro" id="IPR002018">
    <property type="entry name" value="CarbesteraseB"/>
</dbReference>
<keyword evidence="10" id="KW-1185">Reference proteome</keyword>
<evidence type="ECO:0000259" key="8">
    <source>
        <dbReference type="Pfam" id="PF00135"/>
    </source>
</evidence>
<dbReference type="EMBL" id="NEDP02003514">
    <property type="protein sequence ID" value="OWF48501.1"/>
    <property type="molecule type" value="Genomic_DNA"/>
</dbReference>
<comment type="similarity">
    <text evidence="1 6">Belongs to the type-B carboxylesterase/lipase family.</text>
</comment>
<protein>
    <recommendedName>
        <fullName evidence="6">Carboxylic ester hydrolase</fullName>
        <ecNumber evidence="6">3.1.1.-</ecNumber>
    </recommendedName>
</protein>
<dbReference type="PRINTS" id="PR00878">
    <property type="entry name" value="CHOLNESTRASE"/>
</dbReference>
<evidence type="ECO:0000256" key="5">
    <source>
        <dbReference type="PIRSR" id="PIRSR600997-1"/>
    </source>
</evidence>
<organism evidence="9 10">
    <name type="scientific">Mizuhopecten yessoensis</name>
    <name type="common">Japanese scallop</name>
    <name type="synonym">Patinopecten yessoensis</name>
    <dbReference type="NCBI Taxonomy" id="6573"/>
    <lineage>
        <taxon>Eukaryota</taxon>
        <taxon>Metazoa</taxon>
        <taxon>Spiralia</taxon>
        <taxon>Lophotrochozoa</taxon>
        <taxon>Mollusca</taxon>
        <taxon>Bivalvia</taxon>
        <taxon>Autobranchia</taxon>
        <taxon>Pteriomorphia</taxon>
        <taxon>Pectinida</taxon>
        <taxon>Pectinoidea</taxon>
        <taxon>Pectinidae</taxon>
        <taxon>Mizuhopecten</taxon>
    </lineage>
</organism>
<dbReference type="SUPFAM" id="SSF53474">
    <property type="entry name" value="alpha/beta-Hydrolases"/>
    <property type="match status" value="1"/>
</dbReference>
<dbReference type="Pfam" id="PF00135">
    <property type="entry name" value="COesterase"/>
    <property type="match status" value="1"/>
</dbReference>
<dbReference type="PROSITE" id="PS00122">
    <property type="entry name" value="CARBOXYLESTERASE_B_1"/>
    <property type="match status" value="1"/>
</dbReference>
<dbReference type="GO" id="GO:0006581">
    <property type="term" value="P:acetylcholine catabolic process"/>
    <property type="evidence" value="ECO:0007669"/>
    <property type="project" value="TreeGrafter"/>
</dbReference>
<feature type="active site" description="Charge relay system" evidence="5">
    <location>
        <position position="494"/>
    </location>
</feature>
<evidence type="ECO:0000256" key="1">
    <source>
        <dbReference type="ARBA" id="ARBA00005964"/>
    </source>
</evidence>
<dbReference type="InterPro" id="IPR019819">
    <property type="entry name" value="Carboxylesterase_B_CS"/>
</dbReference>
<dbReference type="ESTHER" id="mizye-a0a210qis3">
    <property type="family name" value="ACHE"/>
</dbReference>
<dbReference type="GO" id="GO:0005615">
    <property type="term" value="C:extracellular space"/>
    <property type="evidence" value="ECO:0007669"/>
    <property type="project" value="TreeGrafter"/>
</dbReference>
<evidence type="ECO:0000256" key="3">
    <source>
        <dbReference type="ARBA" id="ARBA00022801"/>
    </source>
</evidence>
<gene>
    <name evidence="9" type="ORF">KP79_PYT06806</name>
</gene>
<evidence type="ECO:0000256" key="6">
    <source>
        <dbReference type="RuleBase" id="RU361235"/>
    </source>
</evidence>
<feature type="domain" description="Carboxylesterase type B" evidence="8">
    <location>
        <begin position="50"/>
        <end position="583"/>
    </location>
</feature>
<sequence>MAIFVLVCSLLAFASLSSTSVLVEPEKEVSSSEFAVPGVQESSSEEQDNSPEVGTLNGKVRGFTENIDGTEVQTFLGIPFAAPPIGALRFKRPVAVASWTETVQAKSPSASCPQIPSNVFPGNPGEAMWNPNTELSEDCLYLNVWMPSSTKTSKPDKLATMVWIYGGSFYSGSSSLDVYNGKYLAAKQNVIVVSMNYRLGPLGFLYLGIDDAPGNVGLLDQTLALKWVYDNIERFGGDRHKINLFGESAGSASVHYHTLSQKSLGYFSSAIMQSGSALAPWAFSSKEEANATARMLAKVVNCDGGNVTNMVTCLRGKSSDELIEAQFTLPANSTIVGIMLRPTIDDYFLTATPSILLPQNIGKVPMLMGVNKNEFSYFLKYAFAGDTHHAADTLNHGQCVNMLPSVIDLGLHNLTRESIMHEYDVDFRSRKTPYVNLLDEAAGDFYFKCPTLDVAAAVSHQETDTPPPTPGVYVYSFEHRTSSNPWPLWTGVLHGDEIEYVFGVPLKQCRNFTADEITLSERMMEYWATFAKTGNPNPINPELGVAVSEWPEYRAGEERYIVLDCGHLIKTGSHFRRHECRFWSHLYPCLQRADQHCENK</sequence>
<keyword evidence="4" id="KW-1015">Disulfide bond</keyword>
<dbReference type="PROSITE" id="PS00941">
    <property type="entry name" value="CARBOXYLESTERASE_B_2"/>
    <property type="match status" value="1"/>
</dbReference>
<dbReference type="InterPro" id="IPR029058">
    <property type="entry name" value="AB_hydrolase_fold"/>
</dbReference>
<feature type="active site" description="Acyl-ester intermediate" evidence="5">
    <location>
        <position position="248"/>
    </location>
</feature>
<feature type="region of interest" description="Disordered" evidence="7">
    <location>
        <begin position="33"/>
        <end position="59"/>
    </location>
</feature>
<dbReference type="Proteomes" id="UP000242188">
    <property type="component" value="Unassembled WGS sequence"/>
</dbReference>
<evidence type="ECO:0000256" key="4">
    <source>
        <dbReference type="ARBA" id="ARBA00023157"/>
    </source>
</evidence>
<dbReference type="PANTHER" id="PTHR43918:SF4">
    <property type="entry name" value="CARBOXYLIC ESTER HYDROLASE"/>
    <property type="match status" value="1"/>
</dbReference>
<dbReference type="PANTHER" id="PTHR43918">
    <property type="entry name" value="ACETYLCHOLINESTERASE"/>
    <property type="match status" value="1"/>
</dbReference>
<evidence type="ECO:0000256" key="2">
    <source>
        <dbReference type="ARBA" id="ARBA00022487"/>
    </source>
</evidence>
<dbReference type="GO" id="GO:0005886">
    <property type="term" value="C:plasma membrane"/>
    <property type="evidence" value="ECO:0007669"/>
    <property type="project" value="TreeGrafter"/>
</dbReference>
<dbReference type="FunFam" id="3.40.50.1820:FF:000029">
    <property type="entry name" value="Acetylcholinesterase"/>
    <property type="match status" value="1"/>
</dbReference>
<name>A0A210QIS3_MIZYE</name>
<dbReference type="EC" id="3.1.1.-" evidence="6"/>
<feature type="signal peptide" evidence="6">
    <location>
        <begin position="1"/>
        <end position="19"/>
    </location>
</feature>
<comment type="caution">
    <text evidence="9">The sequence shown here is derived from an EMBL/GenBank/DDBJ whole genome shotgun (WGS) entry which is preliminary data.</text>
</comment>
<evidence type="ECO:0000313" key="9">
    <source>
        <dbReference type="EMBL" id="OWF48501.1"/>
    </source>
</evidence>
<dbReference type="AlphaFoldDB" id="A0A210QIS3"/>
<dbReference type="InterPro" id="IPR050654">
    <property type="entry name" value="AChE-related_enzymes"/>
</dbReference>
<dbReference type="GO" id="GO:0003990">
    <property type="term" value="F:acetylcholinesterase activity"/>
    <property type="evidence" value="ECO:0007669"/>
    <property type="project" value="TreeGrafter"/>
</dbReference>
<dbReference type="OrthoDB" id="9000293at2759"/>
<reference evidence="9 10" key="1">
    <citation type="journal article" date="2017" name="Nat. Ecol. Evol.">
        <title>Scallop genome provides insights into evolution of bilaterian karyotype and development.</title>
        <authorList>
            <person name="Wang S."/>
            <person name="Zhang J."/>
            <person name="Jiao W."/>
            <person name="Li J."/>
            <person name="Xun X."/>
            <person name="Sun Y."/>
            <person name="Guo X."/>
            <person name="Huan P."/>
            <person name="Dong B."/>
            <person name="Zhang L."/>
            <person name="Hu X."/>
            <person name="Sun X."/>
            <person name="Wang J."/>
            <person name="Zhao C."/>
            <person name="Wang Y."/>
            <person name="Wang D."/>
            <person name="Huang X."/>
            <person name="Wang R."/>
            <person name="Lv J."/>
            <person name="Li Y."/>
            <person name="Zhang Z."/>
            <person name="Liu B."/>
            <person name="Lu W."/>
            <person name="Hui Y."/>
            <person name="Liang J."/>
            <person name="Zhou Z."/>
            <person name="Hou R."/>
            <person name="Li X."/>
            <person name="Liu Y."/>
            <person name="Li H."/>
            <person name="Ning X."/>
            <person name="Lin Y."/>
            <person name="Zhao L."/>
            <person name="Xing Q."/>
            <person name="Dou J."/>
            <person name="Li Y."/>
            <person name="Mao J."/>
            <person name="Guo H."/>
            <person name="Dou H."/>
            <person name="Li T."/>
            <person name="Mu C."/>
            <person name="Jiang W."/>
            <person name="Fu Q."/>
            <person name="Fu X."/>
            <person name="Miao Y."/>
            <person name="Liu J."/>
            <person name="Yu Q."/>
            <person name="Li R."/>
            <person name="Liao H."/>
            <person name="Li X."/>
            <person name="Kong Y."/>
            <person name="Jiang Z."/>
            <person name="Chourrout D."/>
            <person name="Li R."/>
            <person name="Bao Z."/>
        </authorList>
    </citation>
    <scope>NUCLEOTIDE SEQUENCE [LARGE SCALE GENOMIC DNA]</scope>
    <source>
        <strain evidence="9 10">PY_sf001</strain>
    </source>
</reference>
<keyword evidence="3 6" id="KW-0378">Hydrolase</keyword>
<feature type="chain" id="PRO_5011834591" description="Carboxylic ester hydrolase" evidence="6">
    <location>
        <begin position="20"/>
        <end position="600"/>
    </location>
</feature>